<gene>
    <name evidence="1" type="ORF">TR140012</name>
</gene>
<proteinExistence type="predicted"/>
<feature type="non-terminal residue" evidence="1">
    <location>
        <position position="1"/>
    </location>
</feature>
<accession>A0A0X3PWI6</accession>
<organism evidence="1">
    <name type="scientific">Schistocephalus solidus</name>
    <name type="common">Tapeworm</name>
    <dbReference type="NCBI Taxonomy" id="70667"/>
    <lineage>
        <taxon>Eukaryota</taxon>
        <taxon>Metazoa</taxon>
        <taxon>Spiralia</taxon>
        <taxon>Lophotrochozoa</taxon>
        <taxon>Platyhelminthes</taxon>
        <taxon>Cestoda</taxon>
        <taxon>Eucestoda</taxon>
        <taxon>Diphyllobothriidea</taxon>
        <taxon>Diphyllobothriidae</taxon>
        <taxon>Schistocephalus</taxon>
    </lineage>
</organism>
<dbReference type="AlphaFoldDB" id="A0A0X3PWI6"/>
<name>A0A0X3PWI6_SCHSO</name>
<reference evidence="1" key="1">
    <citation type="submission" date="2016-01" db="EMBL/GenBank/DDBJ databases">
        <title>Reference transcriptome for the parasite Schistocephalus solidus: insights into the molecular evolution of parasitism.</title>
        <authorList>
            <person name="Hebert F.O."/>
            <person name="Grambauer S."/>
            <person name="Barber I."/>
            <person name="Landry C.R."/>
            <person name="Aubin-Horth N."/>
        </authorList>
    </citation>
    <scope>NUCLEOTIDE SEQUENCE</scope>
</reference>
<protein>
    <submittedName>
        <fullName evidence="1">Uncharacterized protein</fullName>
    </submittedName>
</protein>
<dbReference type="EMBL" id="GEEE01008778">
    <property type="protein sequence ID" value="JAP54447.1"/>
    <property type="molecule type" value="Transcribed_RNA"/>
</dbReference>
<sequence>LNRLHYPIGDVEEGISSKPGLTQFVRSWKLFLHLRYSASVFDKENGLNCPGLLPLIVMRRGGQSVTKSRPAISGSHNKYKCMYCVASSRADRLRMLKRPAGPSDTPQSSLKALSHGECEPSFNTFLMSLNPTWVGIQGARTYLNK</sequence>
<evidence type="ECO:0000313" key="1">
    <source>
        <dbReference type="EMBL" id="JAP54447.1"/>
    </source>
</evidence>